<reference evidence="1 2" key="1">
    <citation type="submission" date="2024-09" db="EMBL/GenBank/DDBJ databases">
        <title>The Natural Products Discovery Center: Release of the First 8490 Sequenced Strains for Exploring Actinobacteria Biosynthetic Diversity.</title>
        <authorList>
            <person name="Kalkreuter E."/>
            <person name="Kautsar S.A."/>
            <person name="Yang D."/>
            <person name="Bader C.D."/>
            <person name="Teijaro C.N."/>
            <person name="Fluegel L."/>
            <person name="Davis C.M."/>
            <person name="Simpson J.R."/>
            <person name="Lauterbach L."/>
            <person name="Steele A.D."/>
            <person name="Gui C."/>
            <person name="Meng S."/>
            <person name="Li G."/>
            <person name="Viehrig K."/>
            <person name="Ye F."/>
            <person name="Su P."/>
            <person name="Kiefer A.F."/>
            <person name="Nichols A."/>
            <person name="Cepeda A.J."/>
            <person name="Yan W."/>
            <person name="Fan B."/>
            <person name="Jiang Y."/>
            <person name="Adhikari A."/>
            <person name="Zheng C.-J."/>
            <person name="Schuster L."/>
            <person name="Cowan T.M."/>
            <person name="Smanski M.J."/>
            <person name="Chevrette M.G."/>
            <person name="De Carvalho L.P.S."/>
            <person name="Shen B."/>
        </authorList>
    </citation>
    <scope>NUCLEOTIDE SEQUENCE [LARGE SCALE GENOMIC DNA]</scope>
    <source>
        <strain evidence="1 2">NPDC058753</strain>
    </source>
</reference>
<keyword evidence="2" id="KW-1185">Reference proteome</keyword>
<dbReference type="InterPro" id="IPR011989">
    <property type="entry name" value="ARM-like"/>
</dbReference>
<name>A0ABW6GUW5_9ACTN</name>
<dbReference type="EMBL" id="JBHYPX010000087">
    <property type="protein sequence ID" value="MFE1356394.1"/>
    <property type="molecule type" value="Genomic_DNA"/>
</dbReference>
<dbReference type="RefSeq" id="WP_380331158.1">
    <property type="nucleotide sequence ID" value="NZ_JBHYPW010000076.1"/>
</dbReference>
<protein>
    <submittedName>
        <fullName evidence="1">HEAT repeat domain-containing protein</fullName>
    </submittedName>
</protein>
<organism evidence="1 2">
    <name type="scientific">Kitasatospora phosalacinea</name>
    <dbReference type="NCBI Taxonomy" id="2065"/>
    <lineage>
        <taxon>Bacteria</taxon>
        <taxon>Bacillati</taxon>
        <taxon>Actinomycetota</taxon>
        <taxon>Actinomycetes</taxon>
        <taxon>Kitasatosporales</taxon>
        <taxon>Streptomycetaceae</taxon>
        <taxon>Kitasatospora</taxon>
    </lineage>
</organism>
<dbReference type="InterPro" id="IPR016024">
    <property type="entry name" value="ARM-type_fold"/>
</dbReference>
<evidence type="ECO:0000313" key="2">
    <source>
        <dbReference type="Proteomes" id="UP001599542"/>
    </source>
</evidence>
<evidence type="ECO:0000313" key="1">
    <source>
        <dbReference type="EMBL" id="MFE1356394.1"/>
    </source>
</evidence>
<dbReference type="Gene3D" id="1.25.10.10">
    <property type="entry name" value="Leucine-rich Repeat Variant"/>
    <property type="match status" value="2"/>
</dbReference>
<proteinExistence type="predicted"/>
<dbReference type="Proteomes" id="UP001599542">
    <property type="component" value="Unassembled WGS sequence"/>
</dbReference>
<sequence>MFEGLDEIDWSKMHHAYGTAEEVPELLRGIAAAEEETRSSALSRFYGAVHHQGDVYRCTAAALPFLFELARDAAAPGRAAAVQLLVNVGRSAVDRLDYDRNWRAERGEDGEHEEPGPEDPYWDYCGHFAAAEQLCSWSGEFVGFAAAPDRLVRQAALPALGLFVADAEHAFAVLRERLTAEPGQVERLSVVETAAVLARRRPEVAVAVTAWFDGLAADPALDATVRLAALVGRARCVPGFDAGAAVRAAVGLLREQSAPADGWWHSPTPAQPQPEIRPDSAPAHVIAAFEELDRHGRVHSPVTGLLRTFHEVLGAQVVERTRLLAEQLRSEDPGARIDALRMAKELVQSWRGDHGPLVALVGERLADPYPQVAAEAADVLAACGPLAGPAREALAAFVAERCDGPCGQCGPRAWAHPLRERRRAHQKAVLALAGLGDERALPSLLTALDDGTDAWRAVGAASQLPGAASELAPRLVERLRGFDLGQERTEAEVLSVLAALGELADPAGPGPAAEVLDRAVRGERWPVVRSALGALRRFGPLAAPALPAVRALASPDGPGDAETALAAIATLRAVGGDPDEVLALLLPGLDEGGGPFRAHDLDKVVDQLGEIGPAAAAALPRLREHAVGRGWTAVHCAAALGAVGGEDEAAAVLDVLLPAWEANVHTARVVVPCLERMGPAARPAVPLLRAWLALPGRGGMFSRIDRDEELQRTCRAVLAGLGADPAPDASATPGTWRTE</sequence>
<comment type="caution">
    <text evidence="1">The sequence shown here is derived from an EMBL/GenBank/DDBJ whole genome shotgun (WGS) entry which is preliminary data.</text>
</comment>
<dbReference type="SUPFAM" id="SSF48371">
    <property type="entry name" value="ARM repeat"/>
    <property type="match status" value="1"/>
</dbReference>
<gene>
    <name evidence="1" type="ORF">ACFW6T_30895</name>
</gene>
<accession>A0ABW6GUW5</accession>